<dbReference type="FunFam" id="1.10.10.10:FF:000322">
    <property type="entry name" value="Probable disease resistance protein At1g63360"/>
    <property type="match status" value="1"/>
</dbReference>
<dbReference type="Pfam" id="PF18052">
    <property type="entry name" value="Rx_N"/>
    <property type="match status" value="1"/>
</dbReference>
<proteinExistence type="predicted"/>
<evidence type="ECO:0000313" key="12">
    <source>
        <dbReference type="Proteomes" id="UP000238479"/>
    </source>
</evidence>
<dbReference type="Gene3D" id="1.10.8.430">
    <property type="entry name" value="Helical domain of apoptotic protease-activating factors"/>
    <property type="match status" value="1"/>
</dbReference>
<keyword evidence="5" id="KW-0067">ATP-binding</keyword>
<evidence type="ECO:0000256" key="2">
    <source>
        <dbReference type="ARBA" id="ARBA00022737"/>
    </source>
</evidence>
<keyword evidence="11" id="KW-0378">Hydrolase</keyword>
<dbReference type="GO" id="GO:0005524">
    <property type="term" value="F:ATP binding"/>
    <property type="evidence" value="ECO:0007669"/>
    <property type="project" value="UniProtKB-KW"/>
</dbReference>
<keyword evidence="3" id="KW-0547">Nucleotide-binding</keyword>
<dbReference type="InterPro" id="IPR027417">
    <property type="entry name" value="P-loop_NTPase"/>
</dbReference>
<evidence type="ECO:0000256" key="4">
    <source>
        <dbReference type="ARBA" id="ARBA00022821"/>
    </source>
</evidence>
<evidence type="ECO:0000256" key="6">
    <source>
        <dbReference type="SAM" id="SignalP"/>
    </source>
</evidence>
<dbReference type="PANTHER" id="PTHR36766:SF51">
    <property type="entry name" value="DISEASE RESISTANCE RPP13-LIKE PROTEIN 1"/>
    <property type="match status" value="1"/>
</dbReference>
<evidence type="ECO:0000313" key="11">
    <source>
        <dbReference type="EMBL" id="PRQ55754.1"/>
    </source>
</evidence>
<sequence>MVAELLLAAFLRVLLQKLTLRAFIASLGKEGIGKKVNKWEKTLSAIEAVLCDAEEKQQTSRAVKLWLDDLKDLAYDVEDILDKFYTEMLRRKVNKPNQAGVCKVRGLFPRLKLHFNMKHEIQEMTDRLDEISERKDRLGLIDIGDIPDKSRPPSSRVLDGVPVVGRDSDRGKIVEFLLRNNPNDANFEVAAIVGMPGIGKTTLAQYVINDNSDILKEFDLKIWVCVSNDFKVLRVTKAILESVTSKHCDLDQFSNIQNHLCKVLTGKKFLLVLDDVWSTCNYDQWKMLQSPFHVGASGSKIIVTTRDVEVTKMMRAAEVHSLMGISNDDCWKVFEQHAYFNVDNGIPQNFRLLQEKIIAKCGGLPLAARTLGGLFGCKEITEWEKMLDNKLWLSDKSDILPVLQLSYYYLPSKLKRCFAYCSILPKDYEFGETQLILLWMAEGLIEKPLKPEDSRHLEDVASEYFSELLSRSLFQKSSKKNSRYVMHNLVSDMAHKVAGEICFRLEDKLDGSCSPKSRHLSYITGRYDGVKRFGAVSEVHRLRTFLPLTISDDPCNYLTSKVTLGLLPKLQYLRVLSLNGYRISQLPNSIGELKFLRYLDLSHTEITSLPESASTLYNLQTLILESCYSLKALPTNMKNLINLRHLSNSNTPLLEGMPAQLGQLTNLQTLCNFVVGRGSNSGIREIEPLLHLRGTLRLSRLENVNDIEDAKRADFVSKEGLEAFLLEWGGLGEKELELLNMLEPHRKLKVLSIKGYGGLEFSTWMGHHLFSNMTVVRLEDCKNCGLLPPLGQLPSLRKLIIKRMYRVESVGPEFYGNDNLPFPLLEILEFEEMKDWKEWVSLERDQGIGAFPCLKMLSISRCPKLEGRLPKNLALLSELVIRGCEQLVVSIANYKQLQRFDICDCKGVVDGSTPYKGLSERIKEA</sequence>
<dbReference type="InterPro" id="IPR042197">
    <property type="entry name" value="Apaf_helical"/>
</dbReference>
<evidence type="ECO:0000256" key="5">
    <source>
        <dbReference type="ARBA" id="ARBA00022840"/>
    </source>
</evidence>
<dbReference type="InterPro" id="IPR036388">
    <property type="entry name" value="WH-like_DNA-bd_sf"/>
</dbReference>
<dbReference type="Pfam" id="PF00931">
    <property type="entry name" value="NB-ARC"/>
    <property type="match status" value="1"/>
</dbReference>
<dbReference type="PANTHER" id="PTHR36766">
    <property type="entry name" value="PLANT BROAD-SPECTRUM MILDEW RESISTANCE PROTEIN RPW8"/>
    <property type="match status" value="1"/>
</dbReference>
<dbReference type="GO" id="GO:0051707">
    <property type="term" value="P:response to other organism"/>
    <property type="evidence" value="ECO:0007669"/>
    <property type="project" value="UniProtKB-ARBA"/>
</dbReference>
<dbReference type="FunFam" id="3.40.50.300:FF:001091">
    <property type="entry name" value="Probable disease resistance protein At1g61300"/>
    <property type="match status" value="1"/>
</dbReference>
<name>A0A2P6SAQ8_ROSCH</name>
<keyword evidence="1" id="KW-0433">Leucine-rich repeat</keyword>
<dbReference type="InterPro" id="IPR056789">
    <property type="entry name" value="LRR_R13L1-DRL21"/>
</dbReference>
<dbReference type="GO" id="GO:0006952">
    <property type="term" value="P:defense response"/>
    <property type="evidence" value="ECO:0007669"/>
    <property type="project" value="UniProtKB-KW"/>
</dbReference>
<evidence type="ECO:0000259" key="9">
    <source>
        <dbReference type="Pfam" id="PF23559"/>
    </source>
</evidence>
<dbReference type="Gene3D" id="1.20.5.4130">
    <property type="match status" value="1"/>
</dbReference>
<evidence type="ECO:0000256" key="3">
    <source>
        <dbReference type="ARBA" id="ARBA00022741"/>
    </source>
</evidence>
<dbReference type="Gramene" id="PRQ55754">
    <property type="protein sequence ID" value="PRQ55754"/>
    <property type="gene ID" value="RchiOBHm_Chr1g0328061"/>
</dbReference>
<dbReference type="Proteomes" id="UP000238479">
    <property type="component" value="Chromosome 1"/>
</dbReference>
<dbReference type="InterPro" id="IPR038005">
    <property type="entry name" value="RX-like_CC"/>
</dbReference>
<evidence type="ECO:0000259" key="10">
    <source>
        <dbReference type="Pfam" id="PF25019"/>
    </source>
</evidence>
<reference evidence="11 12" key="1">
    <citation type="journal article" date="2018" name="Nat. Genet.">
        <title>The Rosa genome provides new insights in the design of modern roses.</title>
        <authorList>
            <person name="Bendahmane M."/>
        </authorList>
    </citation>
    <scope>NUCLEOTIDE SEQUENCE [LARGE SCALE GENOMIC DNA]</scope>
    <source>
        <strain evidence="12">cv. Old Blush</strain>
    </source>
</reference>
<evidence type="ECO:0000259" key="8">
    <source>
        <dbReference type="Pfam" id="PF18052"/>
    </source>
</evidence>
<dbReference type="InterPro" id="IPR058922">
    <property type="entry name" value="WHD_DRP"/>
</dbReference>
<feature type="domain" description="Disease resistance protein winged helix" evidence="9">
    <location>
        <begin position="423"/>
        <end position="494"/>
    </location>
</feature>
<dbReference type="PROSITE" id="PS51450">
    <property type="entry name" value="LRR"/>
    <property type="match status" value="1"/>
</dbReference>
<accession>A0A2P6SAQ8</accession>
<dbReference type="AlphaFoldDB" id="A0A2P6SAQ8"/>
<dbReference type="PRINTS" id="PR00364">
    <property type="entry name" value="DISEASERSIST"/>
</dbReference>
<dbReference type="Pfam" id="PF23559">
    <property type="entry name" value="WHD_DRP"/>
    <property type="match status" value="1"/>
</dbReference>
<keyword evidence="6" id="KW-0732">Signal</keyword>
<dbReference type="InterPro" id="IPR002182">
    <property type="entry name" value="NB-ARC"/>
</dbReference>
<dbReference type="GO" id="GO:0043531">
    <property type="term" value="F:ADP binding"/>
    <property type="evidence" value="ECO:0007669"/>
    <property type="project" value="InterPro"/>
</dbReference>
<dbReference type="EMBL" id="PDCK01000039">
    <property type="protein sequence ID" value="PRQ55754.1"/>
    <property type="molecule type" value="Genomic_DNA"/>
</dbReference>
<feature type="chain" id="PRO_5015160918" evidence="6">
    <location>
        <begin position="17"/>
        <end position="925"/>
    </location>
</feature>
<feature type="domain" description="R13L1/DRL21-like LRR repeat region" evidence="10">
    <location>
        <begin position="683"/>
        <end position="804"/>
    </location>
</feature>
<comment type="caution">
    <text evidence="11">The sequence shown here is derived from an EMBL/GenBank/DDBJ whole genome shotgun (WGS) entry which is preliminary data.</text>
</comment>
<keyword evidence="12" id="KW-1185">Reference proteome</keyword>
<feature type="domain" description="NB-ARC" evidence="7">
    <location>
        <begin position="171"/>
        <end position="339"/>
    </location>
</feature>
<feature type="domain" description="Disease resistance N-terminal" evidence="8">
    <location>
        <begin position="11"/>
        <end position="95"/>
    </location>
</feature>
<evidence type="ECO:0000259" key="7">
    <source>
        <dbReference type="Pfam" id="PF00931"/>
    </source>
</evidence>
<gene>
    <name evidence="11" type="ORF">RchiOBHm_Chr1g0328061</name>
</gene>
<dbReference type="SUPFAM" id="SSF52058">
    <property type="entry name" value="L domain-like"/>
    <property type="match status" value="1"/>
</dbReference>
<dbReference type="InterPro" id="IPR001611">
    <property type="entry name" value="Leu-rich_rpt"/>
</dbReference>
<dbReference type="GO" id="GO:0016787">
    <property type="term" value="F:hydrolase activity"/>
    <property type="evidence" value="ECO:0007669"/>
    <property type="project" value="UniProtKB-KW"/>
</dbReference>
<dbReference type="InterPro" id="IPR032675">
    <property type="entry name" value="LRR_dom_sf"/>
</dbReference>
<dbReference type="CDD" id="cd14798">
    <property type="entry name" value="RX-CC_like"/>
    <property type="match status" value="1"/>
</dbReference>
<evidence type="ECO:0000256" key="1">
    <source>
        <dbReference type="ARBA" id="ARBA00022614"/>
    </source>
</evidence>
<dbReference type="InterPro" id="IPR041118">
    <property type="entry name" value="Rx_N"/>
</dbReference>
<dbReference type="Pfam" id="PF25019">
    <property type="entry name" value="LRR_R13L1-DRL21"/>
    <property type="match status" value="1"/>
</dbReference>
<dbReference type="SUPFAM" id="SSF52540">
    <property type="entry name" value="P-loop containing nucleoside triphosphate hydrolases"/>
    <property type="match status" value="1"/>
</dbReference>
<protein>
    <submittedName>
        <fullName evidence="11">Putative P-loop containing nucleoside triphosphate hydrolase, leucine-rich repeat domain, L</fullName>
    </submittedName>
</protein>
<dbReference type="Gene3D" id="1.10.10.10">
    <property type="entry name" value="Winged helix-like DNA-binding domain superfamily/Winged helix DNA-binding domain"/>
    <property type="match status" value="1"/>
</dbReference>
<organism evidence="11 12">
    <name type="scientific">Rosa chinensis</name>
    <name type="common">China rose</name>
    <dbReference type="NCBI Taxonomy" id="74649"/>
    <lineage>
        <taxon>Eukaryota</taxon>
        <taxon>Viridiplantae</taxon>
        <taxon>Streptophyta</taxon>
        <taxon>Embryophyta</taxon>
        <taxon>Tracheophyta</taxon>
        <taxon>Spermatophyta</taxon>
        <taxon>Magnoliopsida</taxon>
        <taxon>eudicotyledons</taxon>
        <taxon>Gunneridae</taxon>
        <taxon>Pentapetalae</taxon>
        <taxon>rosids</taxon>
        <taxon>fabids</taxon>
        <taxon>Rosales</taxon>
        <taxon>Rosaceae</taxon>
        <taxon>Rosoideae</taxon>
        <taxon>Rosoideae incertae sedis</taxon>
        <taxon>Rosa</taxon>
    </lineage>
</organism>
<keyword evidence="4" id="KW-0611">Plant defense</keyword>
<dbReference type="Gene3D" id="3.80.10.10">
    <property type="entry name" value="Ribonuclease Inhibitor"/>
    <property type="match status" value="1"/>
</dbReference>
<dbReference type="OMA" id="ILENCYS"/>
<feature type="signal peptide" evidence="6">
    <location>
        <begin position="1"/>
        <end position="16"/>
    </location>
</feature>
<keyword evidence="2" id="KW-0677">Repeat</keyword>
<dbReference type="Gene3D" id="3.40.50.300">
    <property type="entry name" value="P-loop containing nucleotide triphosphate hydrolases"/>
    <property type="match status" value="1"/>
</dbReference>